<comment type="caution">
    <text evidence="6">The sequence shown here is derived from an EMBL/GenBank/DDBJ whole genome shotgun (WGS) entry which is preliminary data.</text>
</comment>
<evidence type="ECO:0000256" key="3">
    <source>
        <dbReference type="ARBA" id="ARBA00023125"/>
    </source>
</evidence>
<evidence type="ECO:0000259" key="5">
    <source>
        <dbReference type="PROSITE" id="PS50931"/>
    </source>
</evidence>
<dbReference type="Gene3D" id="3.40.190.10">
    <property type="entry name" value="Periplasmic binding protein-like II"/>
    <property type="match status" value="2"/>
</dbReference>
<comment type="similarity">
    <text evidence="1">Belongs to the LysR transcriptional regulatory family.</text>
</comment>
<keyword evidence="4" id="KW-0804">Transcription</keyword>
<reference evidence="6 7" key="1">
    <citation type="submission" date="2018-10" db="EMBL/GenBank/DDBJ databases">
        <title>Anaerotruncus faecis sp. nov., isolated from human feces.</title>
        <authorList>
            <person name="Wang Y.-J."/>
        </authorList>
    </citation>
    <scope>NUCLEOTIDE SEQUENCE [LARGE SCALE GENOMIC DNA]</scope>
    <source>
        <strain evidence="6 7">22A2-44</strain>
    </source>
</reference>
<gene>
    <name evidence="6" type="ORF">D4A47_03905</name>
</gene>
<keyword evidence="7" id="KW-1185">Reference proteome</keyword>
<dbReference type="PANTHER" id="PTHR30126">
    <property type="entry name" value="HTH-TYPE TRANSCRIPTIONAL REGULATOR"/>
    <property type="match status" value="1"/>
</dbReference>
<evidence type="ECO:0000313" key="7">
    <source>
        <dbReference type="Proteomes" id="UP000276301"/>
    </source>
</evidence>
<proteinExistence type="inferred from homology"/>
<dbReference type="GO" id="GO:0003700">
    <property type="term" value="F:DNA-binding transcription factor activity"/>
    <property type="evidence" value="ECO:0007669"/>
    <property type="project" value="InterPro"/>
</dbReference>
<protein>
    <submittedName>
        <fullName evidence="6">LysR family transcriptional regulator</fullName>
    </submittedName>
</protein>
<dbReference type="PROSITE" id="PS50931">
    <property type="entry name" value="HTH_LYSR"/>
    <property type="match status" value="1"/>
</dbReference>
<dbReference type="PANTHER" id="PTHR30126:SF39">
    <property type="entry name" value="HTH-TYPE TRANSCRIPTIONAL REGULATOR CYSL"/>
    <property type="match status" value="1"/>
</dbReference>
<evidence type="ECO:0000256" key="4">
    <source>
        <dbReference type="ARBA" id="ARBA00023163"/>
    </source>
</evidence>
<dbReference type="InterPro" id="IPR036390">
    <property type="entry name" value="WH_DNA-bd_sf"/>
</dbReference>
<dbReference type="FunFam" id="1.10.10.10:FF:000001">
    <property type="entry name" value="LysR family transcriptional regulator"/>
    <property type="match status" value="1"/>
</dbReference>
<dbReference type="SUPFAM" id="SSF46785">
    <property type="entry name" value="Winged helix' DNA-binding domain"/>
    <property type="match status" value="1"/>
</dbReference>
<dbReference type="InterPro" id="IPR000847">
    <property type="entry name" value="LysR_HTH_N"/>
</dbReference>
<evidence type="ECO:0000256" key="1">
    <source>
        <dbReference type="ARBA" id="ARBA00009437"/>
    </source>
</evidence>
<feature type="domain" description="HTH lysR-type" evidence="5">
    <location>
        <begin position="1"/>
        <end position="60"/>
    </location>
</feature>
<dbReference type="RefSeq" id="WP_121586239.1">
    <property type="nucleotide sequence ID" value="NZ_RCHT01000003.1"/>
</dbReference>
<dbReference type="EMBL" id="RCHT01000003">
    <property type="protein sequence ID" value="RLL13619.1"/>
    <property type="molecule type" value="Genomic_DNA"/>
</dbReference>
<dbReference type="InterPro" id="IPR005119">
    <property type="entry name" value="LysR_subst-bd"/>
</dbReference>
<dbReference type="Pfam" id="PF00126">
    <property type="entry name" value="HTH_1"/>
    <property type="match status" value="1"/>
</dbReference>
<dbReference type="Proteomes" id="UP000276301">
    <property type="component" value="Unassembled WGS sequence"/>
</dbReference>
<dbReference type="SUPFAM" id="SSF53850">
    <property type="entry name" value="Periplasmic binding protein-like II"/>
    <property type="match status" value="1"/>
</dbReference>
<dbReference type="Pfam" id="PF03466">
    <property type="entry name" value="LysR_substrate"/>
    <property type="match status" value="1"/>
</dbReference>
<sequence>MFEELRTFVEVAESKNFTRTAQKLNFSQPTVSQQVKKVEIFFGGTSLLTRSAVSRQIELTEAGEAVYRCAKKVLDTLEDTFGELDHIRHSAAVQRLEIGASMTIGDHMLPRVLAAFCGRYPDVRAGVLVGNTREVCDALEDGRIDVGLIEGRDIPHSFQRTDFYTDHLVLAASPALAGELGDASPGRLGKVLWITREQGSGTEQYLDSFISSNHIRVENRIEYNSNFAIKEVVKQGLGVCFLSRLVMLDELRSGELVELPVRSSYTRDFSYILPNDRPLPDAAGAFLDLLGEVCATFSGG</sequence>
<dbReference type="AlphaFoldDB" id="A0A498CXB2"/>
<dbReference type="Gene3D" id="1.10.10.10">
    <property type="entry name" value="Winged helix-like DNA-binding domain superfamily/Winged helix DNA-binding domain"/>
    <property type="match status" value="1"/>
</dbReference>
<evidence type="ECO:0000313" key="6">
    <source>
        <dbReference type="EMBL" id="RLL13619.1"/>
    </source>
</evidence>
<keyword evidence="3" id="KW-0238">DNA-binding</keyword>
<keyword evidence="2" id="KW-0805">Transcription regulation</keyword>
<organism evidence="6 7">
    <name type="scientific">Anaerotruncus massiliensis</name>
    <name type="common">ex Liu et al. 2021</name>
    <dbReference type="NCBI Taxonomy" id="2321404"/>
    <lineage>
        <taxon>Bacteria</taxon>
        <taxon>Bacillati</taxon>
        <taxon>Bacillota</taxon>
        <taxon>Clostridia</taxon>
        <taxon>Eubacteriales</taxon>
        <taxon>Oscillospiraceae</taxon>
        <taxon>Anaerotruncus</taxon>
    </lineage>
</organism>
<accession>A0A498CXB2</accession>
<name>A0A498CXB2_9FIRM</name>
<dbReference type="InterPro" id="IPR036388">
    <property type="entry name" value="WH-like_DNA-bd_sf"/>
</dbReference>
<dbReference type="GO" id="GO:0000976">
    <property type="term" value="F:transcription cis-regulatory region binding"/>
    <property type="evidence" value="ECO:0007669"/>
    <property type="project" value="TreeGrafter"/>
</dbReference>
<evidence type="ECO:0000256" key="2">
    <source>
        <dbReference type="ARBA" id="ARBA00023015"/>
    </source>
</evidence>